<organism evidence="2 3">
    <name type="scientific">Cardamine amara subsp. amara</name>
    <dbReference type="NCBI Taxonomy" id="228776"/>
    <lineage>
        <taxon>Eukaryota</taxon>
        <taxon>Viridiplantae</taxon>
        <taxon>Streptophyta</taxon>
        <taxon>Embryophyta</taxon>
        <taxon>Tracheophyta</taxon>
        <taxon>Spermatophyta</taxon>
        <taxon>Magnoliopsida</taxon>
        <taxon>eudicotyledons</taxon>
        <taxon>Gunneridae</taxon>
        <taxon>Pentapetalae</taxon>
        <taxon>rosids</taxon>
        <taxon>malvids</taxon>
        <taxon>Brassicales</taxon>
        <taxon>Brassicaceae</taxon>
        <taxon>Cardamineae</taxon>
        <taxon>Cardamine</taxon>
    </lineage>
</organism>
<dbReference type="Proteomes" id="UP001558713">
    <property type="component" value="Unassembled WGS sequence"/>
</dbReference>
<comment type="caution">
    <text evidence="2">The sequence shown here is derived from an EMBL/GenBank/DDBJ whole genome shotgun (WGS) entry which is preliminary data.</text>
</comment>
<dbReference type="AlphaFoldDB" id="A0ABD1B4Z1"/>
<sequence>MMNYMNLLIIAVIISAALFPALVGSRPVKCDNCINGGEEEIMKMRSDLDVSRRILKAPRHISYDVLKNNKPAKRGRKPDNTYRRPCTVDNNCYRFTD</sequence>
<name>A0ABD1B4Z1_CARAN</name>
<gene>
    <name evidence="2" type="ORF">V5N11_020356</name>
</gene>
<evidence type="ECO:0000256" key="1">
    <source>
        <dbReference type="SAM" id="SignalP"/>
    </source>
</evidence>
<evidence type="ECO:0000313" key="3">
    <source>
        <dbReference type="Proteomes" id="UP001558713"/>
    </source>
</evidence>
<feature type="signal peptide" evidence="1">
    <location>
        <begin position="1"/>
        <end position="25"/>
    </location>
</feature>
<accession>A0ABD1B4Z1</accession>
<keyword evidence="3" id="KW-1185">Reference proteome</keyword>
<proteinExistence type="predicted"/>
<reference evidence="2 3" key="1">
    <citation type="submission" date="2024-04" db="EMBL/GenBank/DDBJ databases">
        <title>Genome assembly C_amara_ONT_v2.</title>
        <authorList>
            <person name="Yant L."/>
            <person name="Moore C."/>
            <person name="Slenker M."/>
        </authorList>
    </citation>
    <scope>NUCLEOTIDE SEQUENCE [LARGE SCALE GENOMIC DNA]</scope>
    <source>
        <tissue evidence="2">Leaf</tissue>
    </source>
</reference>
<feature type="chain" id="PRO_5044788684" evidence="1">
    <location>
        <begin position="26"/>
        <end position="97"/>
    </location>
</feature>
<evidence type="ECO:0000313" key="2">
    <source>
        <dbReference type="EMBL" id="KAL1206131.1"/>
    </source>
</evidence>
<keyword evidence="1" id="KW-0732">Signal</keyword>
<protein>
    <submittedName>
        <fullName evidence="2">Protein RALF-like 18</fullName>
    </submittedName>
</protein>
<dbReference type="EMBL" id="JBANAX010000507">
    <property type="protein sequence ID" value="KAL1206131.1"/>
    <property type="molecule type" value="Genomic_DNA"/>
</dbReference>